<evidence type="ECO:0000313" key="2">
    <source>
        <dbReference type="EMBL" id="SNB70721.1"/>
    </source>
</evidence>
<dbReference type="GO" id="GO:0006979">
    <property type="term" value="P:response to oxidative stress"/>
    <property type="evidence" value="ECO:0007669"/>
    <property type="project" value="TreeGrafter"/>
</dbReference>
<dbReference type="NCBIfam" id="NF006040">
    <property type="entry name" value="PRK08183.1"/>
    <property type="match status" value="1"/>
</dbReference>
<dbReference type="PANTHER" id="PTHR12910:SF2">
    <property type="entry name" value="NADH DEHYDROGENASE [UBIQUINONE] 1 ALPHA SUBCOMPLEX SUBUNIT 12"/>
    <property type="match status" value="1"/>
</dbReference>
<dbReference type="Pfam" id="PF05071">
    <property type="entry name" value="NDUFA12"/>
    <property type="match status" value="1"/>
</dbReference>
<dbReference type="GO" id="GO:0045271">
    <property type="term" value="C:respiratory chain complex I"/>
    <property type="evidence" value="ECO:0007669"/>
    <property type="project" value="InterPro"/>
</dbReference>
<organism evidence="2 3">
    <name type="scientific">Rhodoblastus acidophilus</name>
    <name type="common">Rhodopseudomonas acidophila</name>
    <dbReference type="NCBI Taxonomy" id="1074"/>
    <lineage>
        <taxon>Bacteria</taxon>
        <taxon>Pseudomonadati</taxon>
        <taxon>Pseudomonadota</taxon>
        <taxon>Alphaproteobacteria</taxon>
        <taxon>Hyphomicrobiales</taxon>
        <taxon>Rhodoblastaceae</taxon>
        <taxon>Rhodoblastus</taxon>
    </lineage>
</organism>
<dbReference type="RefSeq" id="WP_088520490.1">
    <property type="nucleotide sequence ID" value="NZ_FYDG01000004.1"/>
</dbReference>
<name>A0A212REG2_RHOAC</name>
<feature type="region of interest" description="Disordered" evidence="1">
    <location>
        <begin position="100"/>
        <end position="135"/>
    </location>
</feature>
<keyword evidence="3" id="KW-1185">Reference proteome</keyword>
<evidence type="ECO:0000256" key="1">
    <source>
        <dbReference type="SAM" id="MobiDB-lite"/>
    </source>
</evidence>
<sequence>MKWLLQLFTWWNEQTLSTRIHTFFHGERVGQDEFGNTYYRWKNGKIDPALGFNRRWVIFKGVAEGSKVPPGWYGWLHYLTDETPISAPYTPRQWEKPYIPNQTGTPNAWRPSGSPLAAGVRQPAGGDYQAWSPDA</sequence>
<protein>
    <submittedName>
        <fullName evidence="2">NADH:ubiquinone oxidoreductase subunit</fullName>
    </submittedName>
</protein>
<dbReference type="AlphaFoldDB" id="A0A212REG2"/>
<proteinExistence type="predicted"/>
<keyword evidence="2" id="KW-0830">Ubiquinone</keyword>
<dbReference type="PANTHER" id="PTHR12910">
    <property type="entry name" value="NADH-UBIQUINONE OXIDOREDUCTASE SUBUNIT B17.2"/>
    <property type="match status" value="1"/>
</dbReference>
<dbReference type="InterPro" id="IPR007763">
    <property type="entry name" value="NDUFA12"/>
</dbReference>
<dbReference type="Proteomes" id="UP000198418">
    <property type="component" value="Unassembled WGS sequence"/>
</dbReference>
<dbReference type="OrthoDB" id="9795340at2"/>
<gene>
    <name evidence="2" type="ORF">SAMN06265338_10411</name>
</gene>
<evidence type="ECO:0000313" key="3">
    <source>
        <dbReference type="Proteomes" id="UP000198418"/>
    </source>
</evidence>
<dbReference type="EMBL" id="FYDG01000004">
    <property type="protein sequence ID" value="SNB70721.1"/>
    <property type="molecule type" value="Genomic_DNA"/>
</dbReference>
<reference evidence="3" key="1">
    <citation type="submission" date="2017-06" db="EMBL/GenBank/DDBJ databases">
        <authorList>
            <person name="Varghese N."/>
            <person name="Submissions S."/>
        </authorList>
    </citation>
    <scope>NUCLEOTIDE SEQUENCE [LARGE SCALE GENOMIC DNA]</scope>
    <source>
        <strain evidence="3">DSM 137</strain>
    </source>
</reference>
<accession>A0A212REG2</accession>